<keyword evidence="5" id="KW-1185">Reference proteome</keyword>
<gene>
    <name evidence="4" type="ORF">I6G47_01615</name>
</gene>
<dbReference type="RefSeq" id="WP_016453266.1">
    <property type="nucleotide sequence ID" value="NZ_CP065748.1"/>
</dbReference>
<evidence type="ECO:0000313" key="5">
    <source>
        <dbReference type="Proteomes" id="UP000595064"/>
    </source>
</evidence>
<dbReference type="KEGG" id="dla:I6G47_01615"/>
<keyword evidence="2" id="KW-0732">Signal</keyword>
<feature type="compositionally biased region" description="Low complexity" evidence="1">
    <location>
        <begin position="92"/>
        <end position="104"/>
    </location>
</feature>
<evidence type="ECO:0000256" key="1">
    <source>
        <dbReference type="SAM" id="MobiDB-lite"/>
    </source>
</evidence>
<name>A0A7T2YUG7_9BURK</name>
<reference evidence="4 5" key="1">
    <citation type="submission" date="2020-12" db="EMBL/GenBank/DDBJ databases">
        <title>FDA dAtabase for Regulatory Grade micrObial Sequences (FDA-ARGOS): Supporting development and validation of Infectious Disease Dx tests.</title>
        <authorList>
            <person name="Sproer C."/>
            <person name="Gronow S."/>
            <person name="Severitt S."/>
            <person name="Schroder I."/>
            <person name="Tallon L."/>
            <person name="Sadzewicz L."/>
            <person name="Zhao X."/>
            <person name="Boylan J."/>
            <person name="Ott S."/>
            <person name="Bowen H."/>
            <person name="Vavikolanu K."/>
            <person name="Mehta A."/>
            <person name="Aluvathingal J."/>
            <person name="Nadendla S."/>
            <person name="Lowell S."/>
            <person name="Myers T."/>
            <person name="Yan Y."/>
            <person name="Sichtig H."/>
        </authorList>
    </citation>
    <scope>NUCLEOTIDE SEQUENCE [LARGE SCALE GENOMIC DNA]</scope>
    <source>
        <strain evidence="4 5">FDAARGOS_890</strain>
    </source>
</reference>
<evidence type="ECO:0000256" key="2">
    <source>
        <dbReference type="SAM" id="SignalP"/>
    </source>
</evidence>
<evidence type="ECO:0000259" key="3">
    <source>
        <dbReference type="Pfam" id="PF13511"/>
    </source>
</evidence>
<sequence>MREAIALLCGLTFAVPAMAQIYQCKDPSGDMNFSDRPCSSAQVGGMIERRKTDAEILQERAEAAQANERKYRQQAVDAQRRQIDSQQRMIDQQAQQPTPASASPGCSQARKELEFVSSIRSLSEGEKRMRMNAQISNVNASCGTNMPLLQEPPKIVLTPPAGTRTVKLDRCKADSCFDIKGNLYRRYRDTLTAYNGLICVLEGDTIRCD</sequence>
<feature type="domain" description="DUF4124" evidence="3">
    <location>
        <begin position="13"/>
        <end position="62"/>
    </location>
</feature>
<evidence type="ECO:0000313" key="4">
    <source>
        <dbReference type="EMBL" id="QPS81806.1"/>
    </source>
</evidence>
<dbReference type="Proteomes" id="UP000595064">
    <property type="component" value="Chromosome"/>
</dbReference>
<dbReference type="Pfam" id="PF13511">
    <property type="entry name" value="DUF4124"/>
    <property type="match status" value="1"/>
</dbReference>
<dbReference type="AlphaFoldDB" id="A0A7T2YUG7"/>
<organism evidence="4 5">
    <name type="scientific">Delftia lacustris</name>
    <dbReference type="NCBI Taxonomy" id="558537"/>
    <lineage>
        <taxon>Bacteria</taxon>
        <taxon>Pseudomonadati</taxon>
        <taxon>Pseudomonadota</taxon>
        <taxon>Betaproteobacteria</taxon>
        <taxon>Burkholderiales</taxon>
        <taxon>Comamonadaceae</taxon>
        <taxon>Delftia</taxon>
    </lineage>
</organism>
<proteinExistence type="predicted"/>
<protein>
    <submittedName>
        <fullName evidence="4">DUF4124 domain-containing protein</fullName>
    </submittedName>
</protein>
<feature type="region of interest" description="Disordered" evidence="1">
    <location>
        <begin position="65"/>
        <end position="108"/>
    </location>
</feature>
<dbReference type="InterPro" id="IPR025392">
    <property type="entry name" value="DUF4124"/>
</dbReference>
<accession>A0A7T2YUG7</accession>
<feature type="chain" id="PRO_5033027927" evidence="2">
    <location>
        <begin position="20"/>
        <end position="209"/>
    </location>
</feature>
<dbReference type="EMBL" id="CP065748">
    <property type="protein sequence ID" value="QPS81806.1"/>
    <property type="molecule type" value="Genomic_DNA"/>
</dbReference>
<feature type="signal peptide" evidence="2">
    <location>
        <begin position="1"/>
        <end position="19"/>
    </location>
</feature>